<proteinExistence type="predicted"/>
<feature type="transmembrane region" description="Helical" evidence="2">
    <location>
        <begin position="220"/>
        <end position="238"/>
    </location>
</feature>
<feature type="compositionally biased region" description="Polar residues" evidence="1">
    <location>
        <begin position="547"/>
        <end position="578"/>
    </location>
</feature>
<dbReference type="Pfam" id="PF10361">
    <property type="entry name" value="DUF2434"/>
    <property type="match status" value="1"/>
</dbReference>
<keyword evidence="2" id="KW-1133">Transmembrane helix</keyword>
<evidence type="ECO:0000313" key="3">
    <source>
        <dbReference type="EMBL" id="KAK7416986.1"/>
    </source>
</evidence>
<keyword evidence="2" id="KW-0812">Transmembrane</keyword>
<dbReference type="InterPro" id="IPR018830">
    <property type="entry name" value="DUF2434"/>
</dbReference>
<feature type="transmembrane region" description="Helical" evidence="2">
    <location>
        <begin position="347"/>
        <end position="370"/>
    </location>
</feature>
<feature type="compositionally biased region" description="Basic and acidic residues" evidence="1">
    <location>
        <begin position="517"/>
        <end position="526"/>
    </location>
</feature>
<organism evidence="3 4">
    <name type="scientific">Neonectria punicea</name>
    <dbReference type="NCBI Taxonomy" id="979145"/>
    <lineage>
        <taxon>Eukaryota</taxon>
        <taxon>Fungi</taxon>
        <taxon>Dikarya</taxon>
        <taxon>Ascomycota</taxon>
        <taxon>Pezizomycotina</taxon>
        <taxon>Sordariomycetes</taxon>
        <taxon>Hypocreomycetidae</taxon>
        <taxon>Hypocreales</taxon>
        <taxon>Nectriaceae</taxon>
        <taxon>Neonectria</taxon>
    </lineage>
</organism>
<accession>A0ABR1H8T8</accession>
<evidence type="ECO:0000256" key="1">
    <source>
        <dbReference type="SAM" id="MobiDB-lite"/>
    </source>
</evidence>
<dbReference type="Proteomes" id="UP001498476">
    <property type="component" value="Unassembled WGS sequence"/>
</dbReference>
<evidence type="ECO:0000313" key="4">
    <source>
        <dbReference type="Proteomes" id="UP001498476"/>
    </source>
</evidence>
<feature type="transmembrane region" description="Helical" evidence="2">
    <location>
        <begin position="94"/>
        <end position="116"/>
    </location>
</feature>
<feature type="transmembrane region" description="Helical" evidence="2">
    <location>
        <begin position="310"/>
        <end position="335"/>
    </location>
</feature>
<gene>
    <name evidence="3" type="ORF">QQX98_004898</name>
</gene>
<dbReference type="EMBL" id="JAZAVJ010000062">
    <property type="protein sequence ID" value="KAK7416986.1"/>
    <property type="molecule type" value="Genomic_DNA"/>
</dbReference>
<protein>
    <submittedName>
        <fullName evidence="3">Uncharacterized protein</fullName>
    </submittedName>
</protein>
<feature type="region of interest" description="Disordered" evidence="1">
    <location>
        <begin position="517"/>
        <end position="578"/>
    </location>
</feature>
<feature type="transmembrane region" description="Helical" evidence="2">
    <location>
        <begin position="269"/>
        <end position="289"/>
    </location>
</feature>
<feature type="transmembrane region" description="Helical" evidence="2">
    <location>
        <begin position="168"/>
        <end position="190"/>
    </location>
</feature>
<sequence>MASFYDVISAIQARDVLDFPTGANDSDTNIEGVHLNLTALKHFNYTLYGNHTISNRSKCYLTFEPYQPAYLFGNGSWTNATKCYTAVNPIGDRGYTGIGFACVFGLCLVLILTVLAKHGKIYLARERRFYPIGRRWQWYWGCFVCATALIGLFVNVDVDRYYIQELPITVTVFFWYLMCMGTVAITWEAVRHWGSWQERQYIDPNPFVYSEDDRRAKVEFWLPLWFYAWVWLNFFMVVPRSWSFTQKQRSEEQTETIAIPGATGPRFKVAVFCLFIAWLTIVFSLRHSINHYKDRSGGIFRRAVGFTRAIPLRFYLIIPLTLAQIAYQAFIAWVWTYSVARKDGPVAVIYGWGYGPSILIILVQVIYGFASPNEDKDLIRQRRVRGDMVDRELGIVKRPAWWRRVRGEHLHTLRDKIAMNVNEIGGGRATGRRVEDAAERDAREENLAAANNDIEMYPVARPKKENQENPRADRAGVSVIQHQRQFLPTPYEGKSERRRLERNIQLAAGLLFPNNQEEERVRREAELALDGPPPPPYTDRSERGRNSNRPGSTGRSNSAETTNSITSPPQQVRSMLDI</sequence>
<feature type="transmembrane region" description="Helical" evidence="2">
    <location>
        <begin position="137"/>
        <end position="156"/>
    </location>
</feature>
<comment type="caution">
    <text evidence="3">The sequence shown here is derived from an EMBL/GenBank/DDBJ whole genome shotgun (WGS) entry which is preliminary data.</text>
</comment>
<keyword evidence="2" id="KW-0472">Membrane</keyword>
<reference evidence="3 4" key="1">
    <citation type="journal article" date="2025" name="Microbiol. Resour. Announc.">
        <title>Draft genome sequences for Neonectria magnoliae and Neonectria punicea, canker pathogens of Liriodendron tulipifera and Acer saccharum in West Virginia.</title>
        <authorList>
            <person name="Petronek H.M."/>
            <person name="Kasson M.T."/>
            <person name="Metheny A.M."/>
            <person name="Stauder C.M."/>
            <person name="Lovett B."/>
            <person name="Lynch S.C."/>
            <person name="Garnas J.R."/>
            <person name="Kasson L.R."/>
            <person name="Stajich J.E."/>
        </authorList>
    </citation>
    <scope>NUCLEOTIDE SEQUENCE [LARGE SCALE GENOMIC DNA]</scope>
    <source>
        <strain evidence="3 4">NRRL 64653</strain>
    </source>
</reference>
<name>A0ABR1H8T8_9HYPO</name>
<keyword evidence="4" id="KW-1185">Reference proteome</keyword>
<evidence type="ECO:0000256" key="2">
    <source>
        <dbReference type="SAM" id="Phobius"/>
    </source>
</evidence>